<feature type="region of interest" description="Disordered" evidence="1">
    <location>
        <begin position="43"/>
        <end position="87"/>
    </location>
</feature>
<reference evidence="2" key="1">
    <citation type="journal article" date="2020" name="Stud. Mycol.">
        <title>101 Dothideomycetes genomes: a test case for predicting lifestyles and emergence of pathogens.</title>
        <authorList>
            <person name="Haridas S."/>
            <person name="Albert R."/>
            <person name="Binder M."/>
            <person name="Bloem J."/>
            <person name="Labutti K."/>
            <person name="Salamov A."/>
            <person name="Andreopoulos B."/>
            <person name="Baker S."/>
            <person name="Barry K."/>
            <person name="Bills G."/>
            <person name="Bluhm B."/>
            <person name="Cannon C."/>
            <person name="Castanera R."/>
            <person name="Culley D."/>
            <person name="Daum C."/>
            <person name="Ezra D."/>
            <person name="Gonzalez J."/>
            <person name="Henrissat B."/>
            <person name="Kuo A."/>
            <person name="Liang C."/>
            <person name="Lipzen A."/>
            <person name="Lutzoni F."/>
            <person name="Magnuson J."/>
            <person name="Mondo S."/>
            <person name="Nolan M."/>
            <person name="Ohm R."/>
            <person name="Pangilinan J."/>
            <person name="Park H.-J."/>
            <person name="Ramirez L."/>
            <person name="Alfaro M."/>
            <person name="Sun H."/>
            <person name="Tritt A."/>
            <person name="Yoshinaga Y."/>
            <person name="Zwiers L.-H."/>
            <person name="Turgeon B."/>
            <person name="Goodwin S."/>
            <person name="Spatafora J."/>
            <person name="Crous P."/>
            <person name="Grigoriev I."/>
        </authorList>
    </citation>
    <scope>NUCLEOTIDE SEQUENCE</scope>
    <source>
        <strain evidence="2">CBS 122367</strain>
    </source>
</reference>
<proteinExistence type="predicted"/>
<feature type="region of interest" description="Disordered" evidence="1">
    <location>
        <begin position="1"/>
        <end position="30"/>
    </location>
</feature>
<gene>
    <name evidence="2" type="ORF">K458DRAFT_177734</name>
</gene>
<accession>A0A6G1IG72</accession>
<sequence length="87" mass="10116">MVLPHLPRPSRLHATTLPKIPSHAISHPYRSLRSRLQPYLTREAPRFRRSVTQRGAVLPSLPRSRTPHAHHHGTTPSREQDRKYSFE</sequence>
<keyword evidence="3" id="KW-1185">Reference proteome</keyword>
<protein>
    <submittedName>
        <fullName evidence="2">Uncharacterized protein</fullName>
    </submittedName>
</protein>
<evidence type="ECO:0000256" key="1">
    <source>
        <dbReference type="SAM" id="MobiDB-lite"/>
    </source>
</evidence>
<dbReference type="Proteomes" id="UP000799291">
    <property type="component" value="Unassembled WGS sequence"/>
</dbReference>
<evidence type="ECO:0000313" key="2">
    <source>
        <dbReference type="EMBL" id="KAF2676899.1"/>
    </source>
</evidence>
<dbReference type="EMBL" id="MU005628">
    <property type="protein sequence ID" value="KAF2676899.1"/>
    <property type="molecule type" value="Genomic_DNA"/>
</dbReference>
<feature type="compositionally biased region" description="Basic and acidic residues" evidence="1">
    <location>
        <begin position="78"/>
        <end position="87"/>
    </location>
</feature>
<evidence type="ECO:0000313" key="3">
    <source>
        <dbReference type="Proteomes" id="UP000799291"/>
    </source>
</evidence>
<dbReference type="AlphaFoldDB" id="A0A6G1IG72"/>
<name>A0A6G1IG72_9PLEO</name>
<organism evidence="2 3">
    <name type="scientific">Lentithecium fluviatile CBS 122367</name>
    <dbReference type="NCBI Taxonomy" id="1168545"/>
    <lineage>
        <taxon>Eukaryota</taxon>
        <taxon>Fungi</taxon>
        <taxon>Dikarya</taxon>
        <taxon>Ascomycota</taxon>
        <taxon>Pezizomycotina</taxon>
        <taxon>Dothideomycetes</taxon>
        <taxon>Pleosporomycetidae</taxon>
        <taxon>Pleosporales</taxon>
        <taxon>Massarineae</taxon>
        <taxon>Lentitheciaceae</taxon>
        <taxon>Lentithecium</taxon>
    </lineage>
</organism>